<dbReference type="Proteomes" id="UP000770015">
    <property type="component" value="Unassembled WGS sequence"/>
</dbReference>
<sequence>MLILLKCPEMRQGIAEFIFNASLHWRLGNPTPDDLPMLTRVNVVDAIFKNARTLYTSSEPLAGNNYWSPFTLQGPELPDLSGGIPPALRPTALQREVQHKLWVDILPIPGLRDNILRAIKAGECEPRKLCSELLCGDLVDLGMTSTPSLIIWGESWDARNWEFGPSFFRKWGFLVRGCPGVLETANSWREKRGEMALDFVLN</sequence>
<dbReference type="PANTHER" id="PTHR38116:SF1">
    <property type="entry name" value="BZIP DOMAIN-CONTAINING PROTEIN"/>
    <property type="match status" value="1"/>
</dbReference>
<dbReference type="InterPro" id="IPR021833">
    <property type="entry name" value="DUF3425"/>
</dbReference>
<protein>
    <submittedName>
        <fullName evidence="1">Uncharacterized protein</fullName>
    </submittedName>
</protein>
<proteinExistence type="predicted"/>
<dbReference type="PANTHER" id="PTHR38116">
    <property type="entry name" value="CHROMOSOME 7, WHOLE GENOME SHOTGUN SEQUENCE"/>
    <property type="match status" value="1"/>
</dbReference>
<comment type="caution">
    <text evidence="1">The sequence shown here is derived from an EMBL/GenBank/DDBJ whole genome shotgun (WGS) entry which is preliminary data.</text>
</comment>
<dbReference type="OrthoDB" id="2245989at2759"/>
<organism evidence="1 2">
    <name type="scientific">Plectosphaerella plurivora</name>
    <dbReference type="NCBI Taxonomy" id="936078"/>
    <lineage>
        <taxon>Eukaryota</taxon>
        <taxon>Fungi</taxon>
        <taxon>Dikarya</taxon>
        <taxon>Ascomycota</taxon>
        <taxon>Pezizomycotina</taxon>
        <taxon>Sordariomycetes</taxon>
        <taxon>Hypocreomycetidae</taxon>
        <taxon>Glomerellales</taxon>
        <taxon>Plectosphaerellaceae</taxon>
        <taxon>Plectosphaerella</taxon>
    </lineage>
</organism>
<reference evidence="1" key="1">
    <citation type="journal article" date="2021" name="Nat. Commun.">
        <title>Genetic determinants of endophytism in the Arabidopsis root mycobiome.</title>
        <authorList>
            <person name="Mesny F."/>
            <person name="Miyauchi S."/>
            <person name="Thiergart T."/>
            <person name="Pickel B."/>
            <person name="Atanasova L."/>
            <person name="Karlsson M."/>
            <person name="Huettel B."/>
            <person name="Barry K.W."/>
            <person name="Haridas S."/>
            <person name="Chen C."/>
            <person name="Bauer D."/>
            <person name="Andreopoulos W."/>
            <person name="Pangilinan J."/>
            <person name="LaButti K."/>
            <person name="Riley R."/>
            <person name="Lipzen A."/>
            <person name="Clum A."/>
            <person name="Drula E."/>
            <person name="Henrissat B."/>
            <person name="Kohler A."/>
            <person name="Grigoriev I.V."/>
            <person name="Martin F.M."/>
            <person name="Hacquard S."/>
        </authorList>
    </citation>
    <scope>NUCLEOTIDE SEQUENCE</scope>
    <source>
        <strain evidence="1">MPI-SDFR-AT-0117</strain>
    </source>
</reference>
<dbReference type="AlphaFoldDB" id="A0A9P8VKM5"/>
<gene>
    <name evidence="1" type="ORF">F5X68DRAFT_226368</name>
</gene>
<evidence type="ECO:0000313" key="2">
    <source>
        <dbReference type="Proteomes" id="UP000770015"/>
    </source>
</evidence>
<keyword evidence="2" id="KW-1185">Reference proteome</keyword>
<dbReference type="Pfam" id="PF11905">
    <property type="entry name" value="DUF3425"/>
    <property type="match status" value="1"/>
</dbReference>
<dbReference type="EMBL" id="JAGSXJ010000001">
    <property type="protein sequence ID" value="KAH6696969.1"/>
    <property type="molecule type" value="Genomic_DNA"/>
</dbReference>
<name>A0A9P8VKM5_9PEZI</name>
<evidence type="ECO:0000313" key="1">
    <source>
        <dbReference type="EMBL" id="KAH6696969.1"/>
    </source>
</evidence>
<accession>A0A9P8VKM5</accession>